<dbReference type="GO" id="GO:0003735">
    <property type="term" value="F:structural constituent of ribosome"/>
    <property type="evidence" value="ECO:0007669"/>
    <property type="project" value="InterPro"/>
</dbReference>
<gene>
    <name evidence="4" type="ORF">DLAC_05855</name>
</gene>
<evidence type="ECO:0000313" key="4">
    <source>
        <dbReference type="EMBL" id="KYQ93217.1"/>
    </source>
</evidence>
<evidence type="ECO:0000256" key="3">
    <source>
        <dbReference type="ARBA" id="ARBA00023274"/>
    </source>
</evidence>
<dbReference type="InParanoid" id="A0A151ZH25"/>
<dbReference type="AlphaFoldDB" id="A0A151ZH25"/>
<keyword evidence="5" id="KW-1185">Reference proteome</keyword>
<keyword evidence="3" id="KW-0687">Ribonucleoprotein</keyword>
<dbReference type="STRING" id="361077.A0A151ZH25"/>
<dbReference type="InterPro" id="IPR009068">
    <property type="entry name" value="uS15_NS1_RNA-bd_sf"/>
</dbReference>
<dbReference type="Proteomes" id="UP000076078">
    <property type="component" value="Unassembled WGS sequence"/>
</dbReference>
<evidence type="ECO:0000256" key="2">
    <source>
        <dbReference type="ARBA" id="ARBA00022980"/>
    </source>
</evidence>
<accession>A0A151ZH25</accession>
<dbReference type="NCBIfam" id="TIGR00952">
    <property type="entry name" value="S15_bact"/>
    <property type="match status" value="1"/>
</dbReference>
<dbReference type="SMART" id="SM01387">
    <property type="entry name" value="Ribosomal_S15"/>
    <property type="match status" value="1"/>
</dbReference>
<dbReference type="CDD" id="cd00677">
    <property type="entry name" value="S15_NS1_EPRS_RNA-bind"/>
    <property type="match status" value="1"/>
</dbReference>
<dbReference type="InterPro" id="IPR000589">
    <property type="entry name" value="Ribosomal_uS15"/>
</dbReference>
<dbReference type="OrthoDB" id="441444at2759"/>
<dbReference type="GO" id="GO:0005737">
    <property type="term" value="C:cytoplasm"/>
    <property type="evidence" value="ECO:0007669"/>
    <property type="project" value="UniProtKB-ARBA"/>
</dbReference>
<comment type="caution">
    <text evidence="4">The sequence shown here is derived from an EMBL/GenBank/DDBJ whole genome shotgun (WGS) entry which is preliminary data.</text>
</comment>
<dbReference type="Gene3D" id="1.10.287.10">
    <property type="entry name" value="S15/NS1, RNA-binding"/>
    <property type="match status" value="1"/>
</dbReference>
<dbReference type="PANTHER" id="PTHR23321:SF26">
    <property type="entry name" value="SMALL RIBOSOMAL SUBUNIT PROTEIN US15M"/>
    <property type="match status" value="1"/>
</dbReference>
<dbReference type="InterPro" id="IPR005290">
    <property type="entry name" value="Ribosomal_uS15_bac-type"/>
</dbReference>
<reference evidence="4 5" key="1">
    <citation type="submission" date="2015-12" db="EMBL/GenBank/DDBJ databases">
        <title>Dictyostelia acquired genes for synthesis and detection of signals that induce cell-type specialization by lateral gene transfer from prokaryotes.</title>
        <authorList>
            <person name="Gloeckner G."/>
            <person name="Schaap P."/>
        </authorList>
    </citation>
    <scope>NUCLEOTIDE SEQUENCE [LARGE SCALE GENOMIC DNA]</scope>
    <source>
        <strain evidence="4 5">TK</strain>
    </source>
</reference>
<dbReference type="PROSITE" id="PS00362">
    <property type="entry name" value="RIBOSOMAL_S15"/>
    <property type="match status" value="1"/>
</dbReference>
<organism evidence="4 5">
    <name type="scientific">Tieghemostelium lacteum</name>
    <name type="common">Slime mold</name>
    <name type="synonym">Dictyostelium lacteum</name>
    <dbReference type="NCBI Taxonomy" id="361077"/>
    <lineage>
        <taxon>Eukaryota</taxon>
        <taxon>Amoebozoa</taxon>
        <taxon>Evosea</taxon>
        <taxon>Eumycetozoa</taxon>
        <taxon>Dictyostelia</taxon>
        <taxon>Dictyosteliales</taxon>
        <taxon>Raperosteliaceae</taxon>
        <taxon>Tieghemostelium</taxon>
    </lineage>
</organism>
<evidence type="ECO:0000313" key="5">
    <source>
        <dbReference type="Proteomes" id="UP000076078"/>
    </source>
</evidence>
<dbReference type="EMBL" id="LODT01000028">
    <property type="protein sequence ID" value="KYQ93217.1"/>
    <property type="molecule type" value="Genomic_DNA"/>
</dbReference>
<evidence type="ECO:0008006" key="6">
    <source>
        <dbReference type="Google" id="ProtNLM"/>
    </source>
</evidence>
<name>A0A151ZH25_TIELA</name>
<comment type="similarity">
    <text evidence="1">Belongs to the universal ribosomal protein uS15 family.</text>
</comment>
<protein>
    <recommendedName>
        <fullName evidence="6">Ribosomal protein S15</fullName>
    </recommendedName>
</protein>
<dbReference type="GO" id="GO:0006412">
    <property type="term" value="P:translation"/>
    <property type="evidence" value="ECO:0007669"/>
    <property type="project" value="InterPro"/>
</dbReference>
<evidence type="ECO:0000256" key="1">
    <source>
        <dbReference type="ARBA" id="ARBA00008434"/>
    </source>
</evidence>
<keyword evidence="2" id="KW-0689">Ribosomal protein</keyword>
<dbReference type="OMA" id="WYNLPTW"/>
<sequence length="611" mass="71291">MLRLLSKSITLTKTYQFTKNCKFYSSGTSKSGTENVKINLNEFEKFKVQKEILDEIQKEIDYEYNGGEKPTTQSKLKSNSEPNLDFIASEMNHVIGEKSNRIKDFMKQGYKDINMTQEETKYAFLILEEMLRQPNGRAAVNGVLADLASSFGLEPSNDLEVKYNQLKKEFDLKLGQDIEEFIKQNPDEKKINPQQRQLVSDYLQRHPYLKHANQTQQILDLIDLSSAYKSSSSEDFGKKLSETFNIQENSNSNLGQPLDEINQIRDQGEFSFIQDSNKEFNDNQVVDLVKTGALSFYFQQLVENAKQQSNPASNKLLEQQKKTEEMLNKMDEREYREEMDYLNAVDELNKIKRNDQLLSQEYSISSNEANEKFGLPKAQFLEEEESPESQAEQKVVTDVIPELDMILPENVQEQAPDPRDLLKYYYIYPKQVRKWIDYTHTPQGYFTNYGVWYNLPTWYSELFKPTPPDNYIAPKGNKNVFKQPELPDDLKNAYRFGVTEEEIKHVHPKLKEFLSFRNASQKEVTSYRKQQCISKYGDSPLDTGKSSVQIAILTEKINTLKAHIDKNHKDNLSKRSLMITDAKRKSMIEYLKRKNIEEYYKITKDLKIKNY</sequence>
<proteinExistence type="inferred from homology"/>
<dbReference type="Pfam" id="PF00312">
    <property type="entry name" value="Ribosomal_S15"/>
    <property type="match status" value="1"/>
</dbReference>
<dbReference type="GO" id="GO:0005840">
    <property type="term" value="C:ribosome"/>
    <property type="evidence" value="ECO:0007669"/>
    <property type="project" value="UniProtKB-KW"/>
</dbReference>
<dbReference type="PANTHER" id="PTHR23321">
    <property type="entry name" value="RIBOSOMAL PROTEIN S15, BACTERIAL AND ORGANELLAR"/>
    <property type="match status" value="1"/>
</dbReference>
<dbReference type="SUPFAM" id="SSF47060">
    <property type="entry name" value="S15/NS1 RNA-binding domain"/>
    <property type="match status" value="1"/>
</dbReference>
<dbReference type="GO" id="GO:1990904">
    <property type="term" value="C:ribonucleoprotein complex"/>
    <property type="evidence" value="ECO:0007669"/>
    <property type="project" value="UniProtKB-KW"/>
</dbReference>
<dbReference type="HAMAP" id="MF_01343_B">
    <property type="entry name" value="Ribosomal_uS15_B"/>
    <property type="match status" value="1"/>
</dbReference>